<dbReference type="AlphaFoldDB" id="A0AAD6VHI2"/>
<dbReference type="PANTHER" id="PTHR13483:SF11">
    <property type="entry name" value="ZINC FINGER HIT DOMAIN-CONTAINING PROTEIN 3"/>
    <property type="match status" value="1"/>
</dbReference>
<dbReference type="EMBL" id="JARJCW010000022">
    <property type="protein sequence ID" value="KAJ7213022.1"/>
    <property type="molecule type" value="Genomic_DNA"/>
</dbReference>
<dbReference type="GO" id="GO:0008270">
    <property type="term" value="F:zinc ion binding"/>
    <property type="evidence" value="ECO:0007669"/>
    <property type="project" value="UniProtKB-UniRule"/>
</dbReference>
<accession>A0AAD6VHI2</accession>
<evidence type="ECO:0000256" key="1">
    <source>
        <dbReference type="ARBA" id="ARBA00022723"/>
    </source>
</evidence>
<evidence type="ECO:0000313" key="7">
    <source>
        <dbReference type="EMBL" id="KAJ7213022.1"/>
    </source>
</evidence>
<dbReference type="GO" id="GO:0048254">
    <property type="term" value="P:snoRNA localization"/>
    <property type="evidence" value="ECO:0007669"/>
    <property type="project" value="TreeGrafter"/>
</dbReference>
<sequence>MAPKNRRINCQICTNNESKYTCSGCAIVYCSVPCFKKHEEESCTSASPQNSKQSGDSRPTEPGPEPSSSKTALPEKEEPLPEKTDPPLRPLTSLKWPYVPDQSAYPDPLKRNDPKPLQTPQYEAIATSPAIRKTLADHPRLPALLASLDELRGPEREDALQRALGIAAEDIRAAPANAGRAALSDDVLALRALAEAVESAVRGGKDGVLGLDWE</sequence>
<keyword evidence="2 4" id="KW-0863">Zinc-finger</keyword>
<dbReference type="InterPro" id="IPR051639">
    <property type="entry name" value="BCD1"/>
</dbReference>
<dbReference type="GO" id="GO:0000492">
    <property type="term" value="P:box C/D snoRNP assembly"/>
    <property type="evidence" value="ECO:0007669"/>
    <property type="project" value="TreeGrafter"/>
</dbReference>
<organism evidence="7 8">
    <name type="scientific">Mycena pura</name>
    <dbReference type="NCBI Taxonomy" id="153505"/>
    <lineage>
        <taxon>Eukaryota</taxon>
        <taxon>Fungi</taxon>
        <taxon>Dikarya</taxon>
        <taxon>Basidiomycota</taxon>
        <taxon>Agaricomycotina</taxon>
        <taxon>Agaricomycetes</taxon>
        <taxon>Agaricomycetidae</taxon>
        <taxon>Agaricales</taxon>
        <taxon>Marasmiineae</taxon>
        <taxon>Mycenaceae</taxon>
        <taxon>Mycena</taxon>
    </lineage>
</organism>
<dbReference type="GO" id="GO:0000463">
    <property type="term" value="P:maturation of LSU-rRNA from tricistronic rRNA transcript (SSU-rRNA, 5.8S rRNA, LSU-rRNA)"/>
    <property type="evidence" value="ECO:0007669"/>
    <property type="project" value="TreeGrafter"/>
</dbReference>
<dbReference type="Proteomes" id="UP001219525">
    <property type="component" value="Unassembled WGS sequence"/>
</dbReference>
<comment type="caution">
    <text evidence="7">The sequence shown here is derived from an EMBL/GenBank/DDBJ whole genome shotgun (WGS) entry which is preliminary data.</text>
</comment>
<dbReference type="GO" id="GO:0005634">
    <property type="term" value="C:nucleus"/>
    <property type="evidence" value="ECO:0007669"/>
    <property type="project" value="TreeGrafter"/>
</dbReference>
<dbReference type="PANTHER" id="PTHR13483">
    <property type="entry name" value="BOX C_D SNORNA PROTEIN 1-RELATED"/>
    <property type="match status" value="1"/>
</dbReference>
<feature type="compositionally biased region" description="Polar residues" evidence="5">
    <location>
        <begin position="43"/>
        <end position="57"/>
    </location>
</feature>
<keyword evidence="1" id="KW-0479">Metal-binding</keyword>
<dbReference type="CDD" id="cd23024">
    <property type="entry name" value="zf-HIT_ZNHIT2-3"/>
    <property type="match status" value="1"/>
</dbReference>
<gene>
    <name evidence="7" type="ORF">GGX14DRAFT_82599</name>
</gene>
<dbReference type="Gene3D" id="3.30.60.190">
    <property type="match status" value="1"/>
</dbReference>
<dbReference type="GO" id="GO:0070761">
    <property type="term" value="C:pre-snoRNP complex"/>
    <property type="evidence" value="ECO:0007669"/>
    <property type="project" value="TreeGrafter"/>
</dbReference>
<protein>
    <recommendedName>
        <fullName evidence="6">HIT-type domain-containing protein</fullName>
    </recommendedName>
</protein>
<keyword evidence="3" id="KW-0862">Zinc</keyword>
<evidence type="ECO:0000256" key="3">
    <source>
        <dbReference type="ARBA" id="ARBA00022833"/>
    </source>
</evidence>
<feature type="region of interest" description="Disordered" evidence="5">
    <location>
        <begin position="41"/>
        <end position="117"/>
    </location>
</feature>
<evidence type="ECO:0000256" key="5">
    <source>
        <dbReference type="SAM" id="MobiDB-lite"/>
    </source>
</evidence>
<keyword evidence="8" id="KW-1185">Reference proteome</keyword>
<reference evidence="7" key="1">
    <citation type="submission" date="2023-03" db="EMBL/GenBank/DDBJ databases">
        <title>Massive genome expansion in bonnet fungi (Mycena s.s.) driven by repeated elements and novel gene families across ecological guilds.</title>
        <authorList>
            <consortium name="Lawrence Berkeley National Laboratory"/>
            <person name="Harder C.B."/>
            <person name="Miyauchi S."/>
            <person name="Viragh M."/>
            <person name="Kuo A."/>
            <person name="Thoen E."/>
            <person name="Andreopoulos B."/>
            <person name="Lu D."/>
            <person name="Skrede I."/>
            <person name="Drula E."/>
            <person name="Henrissat B."/>
            <person name="Morin E."/>
            <person name="Kohler A."/>
            <person name="Barry K."/>
            <person name="LaButti K."/>
            <person name="Morin E."/>
            <person name="Salamov A."/>
            <person name="Lipzen A."/>
            <person name="Mereny Z."/>
            <person name="Hegedus B."/>
            <person name="Baldrian P."/>
            <person name="Stursova M."/>
            <person name="Weitz H."/>
            <person name="Taylor A."/>
            <person name="Grigoriev I.V."/>
            <person name="Nagy L.G."/>
            <person name="Martin F."/>
            <person name="Kauserud H."/>
        </authorList>
    </citation>
    <scope>NUCLEOTIDE SEQUENCE</scope>
    <source>
        <strain evidence="7">9144</strain>
    </source>
</reference>
<evidence type="ECO:0000256" key="4">
    <source>
        <dbReference type="PROSITE-ProRule" id="PRU00453"/>
    </source>
</evidence>
<dbReference type="PROSITE" id="PS51083">
    <property type="entry name" value="ZF_HIT"/>
    <property type="match status" value="1"/>
</dbReference>
<proteinExistence type="predicted"/>
<feature type="domain" description="HIT-type" evidence="6">
    <location>
        <begin position="10"/>
        <end position="43"/>
    </location>
</feature>
<dbReference type="Pfam" id="PF04438">
    <property type="entry name" value="zf-HIT"/>
    <property type="match status" value="1"/>
</dbReference>
<dbReference type="InterPro" id="IPR007529">
    <property type="entry name" value="Znf_HIT"/>
</dbReference>
<evidence type="ECO:0000313" key="8">
    <source>
        <dbReference type="Proteomes" id="UP001219525"/>
    </source>
</evidence>
<name>A0AAD6VHI2_9AGAR</name>
<evidence type="ECO:0000256" key="2">
    <source>
        <dbReference type="ARBA" id="ARBA00022771"/>
    </source>
</evidence>
<feature type="compositionally biased region" description="Basic and acidic residues" evidence="5">
    <location>
        <begin position="73"/>
        <end position="86"/>
    </location>
</feature>
<evidence type="ECO:0000259" key="6">
    <source>
        <dbReference type="PROSITE" id="PS51083"/>
    </source>
</evidence>
<dbReference type="SUPFAM" id="SSF144232">
    <property type="entry name" value="HIT/MYND zinc finger-like"/>
    <property type="match status" value="1"/>
</dbReference>